<dbReference type="CDD" id="cd00063">
    <property type="entry name" value="FN3"/>
    <property type="match status" value="1"/>
</dbReference>
<dbReference type="InterPro" id="IPR036116">
    <property type="entry name" value="FN3_sf"/>
</dbReference>
<feature type="domain" description="Fibronectin type-III" evidence="2">
    <location>
        <begin position="229"/>
        <end position="320"/>
    </location>
</feature>
<protein>
    <recommendedName>
        <fullName evidence="2">Fibronectin type-III domain-containing protein</fullName>
    </recommendedName>
</protein>
<reference evidence="3" key="1">
    <citation type="submission" date="2017-05" db="UniProtKB">
        <authorList>
            <consortium name="EnsemblMetazoa"/>
        </authorList>
    </citation>
    <scope>IDENTIFICATION</scope>
</reference>
<dbReference type="PANTHER" id="PTHR46708:SF2">
    <property type="entry name" value="FIBRONECTIN TYPE-III DOMAIN-CONTAINING PROTEIN"/>
    <property type="match status" value="1"/>
</dbReference>
<dbReference type="Pfam" id="PF00041">
    <property type="entry name" value="fn3"/>
    <property type="match status" value="1"/>
</dbReference>
<dbReference type="PROSITE" id="PS50853">
    <property type="entry name" value="FN3"/>
    <property type="match status" value="1"/>
</dbReference>
<organism evidence="3">
    <name type="scientific">Amphimedon queenslandica</name>
    <name type="common">Sponge</name>
    <dbReference type="NCBI Taxonomy" id="400682"/>
    <lineage>
        <taxon>Eukaryota</taxon>
        <taxon>Metazoa</taxon>
        <taxon>Porifera</taxon>
        <taxon>Demospongiae</taxon>
        <taxon>Heteroscleromorpha</taxon>
        <taxon>Haplosclerida</taxon>
        <taxon>Niphatidae</taxon>
        <taxon>Amphimedon</taxon>
    </lineage>
</organism>
<dbReference type="InParanoid" id="A0A1X7SUJ9"/>
<dbReference type="SUPFAM" id="SSF49265">
    <property type="entry name" value="Fibronectin type III"/>
    <property type="match status" value="1"/>
</dbReference>
<accession>A0A1X7SUJ9</accession>
<keyword evidence="1" id="KW-0677">Repeat</keyword>
<name>A0A1X7SUJ9_AMPQE</name>
<dbReference type="InterPro" id="IPR003961">
    <property type="entry name" value="FN3_dom"/>
</dbReference>
<sequence>PEAISCVLPGTSLTTGQWVRVADSDDPVDCDSNSDNDPFRCPNVTSPATINLYLAHDKLPVAQEGWYKCCLPTDCSNASNSIFANIFIWAQIEDIRVDFPADITVLPQTYTLHAIKIGNSEIEQLHDVTWYYESGSASTEITPDLCSGQSAYSCTIGNGVAHSSTGSYDYTLNVTWNRENITSGVLSQSNNNGDHVYKFYLHIGEAMRNKYITITGITIFFIIPAPATAPSSLTQVNKTATTITVSWTALVSSDVDGYVVNVTSDTDTVQTVQVEGSSNNTITLNGLNIETTYSITVRAYQQLLGPASSTISAFTHCQQKGIHLAYKHNGNCYPNGSYFWDSRVKSANDALSCVLPGTSLTTGQWVRVADPDDPVDCNSNSASDPFHCTNVTSPDATINLYLAGVLSADEEGWYKCCLPTDCSNTM</sequence>
<dbReference type="InterPro" id="IPR013783">
    <property type="entry name" value="Ig-like_fold"/>
</dbReference>
<proteinExistence type="predicted"/>
<dbReference type="EnsemblMetazoa" id="Aqu2.1.05660_001">
    <property type="protein sequence ID" value="Aqu2.1.05660_001"/>
    <property type="gene ID" value="Aqu2.1.05660"/>
</dbReference>
<evidence type="ECO:0000313" key="3">
    <source>
        <dbReference type="EnsemblMetazoa" id="Aqu2.1.05660_001"/>
    </source>
</evidence>
<evidence type="ECO:0000259" key="2">
    <source>
        <dbReference type="PROSITE" id="PS50853"/>
    </source>
</evidence>
<dbReference type="Gene3D" id="2.60.40.10">
    <property type="entry name" value="Immunoglobulins"/>
    <property type="match status" value="1"/>
</dbReference>
<dbReference type="AlphaFoldDB" id="A0A1X7SUJ9"/>
<evidence type="ECO:0000256" key="1">
    <source>
        <dbReference type="ARBA" id="ARBA00022737"/>
    </source>
</evidence>
<dbReference type="InterPro" id="IPR050991">
    <property type="entry name" value="ECM_Regulatory_Proteins"/>
</dbReference>
<dbReference type="SMART" id="SM00060">
    <property type="entry name" value="FN3"/>
    <property type="match status" value="1"/>
</dbReference>
<dbReference type="PANTHER" id="PTHR46708">
    <property type="entry name" value="TENASCIN"/>
    <property type="match status" value="1"/>
</dbReference>